<dbReference type="EMBL" id="PQSP01000001">
    <property type="protein sequence ID" value="RUS67658.1"/>
    <property type="molecule type" value="Genomic_DNA"/>
</dbReference>
<evidence type="ECO:0000313" key="1">
    <source>
        <dbReference type="EMBL" id="RUS67658.1"/>
    </source>
</evidence>
<proteinExistence type="predicted"/>
<dbReference type="RefSeq" id="WP_126977227.1">
    <property type="nucleotide sequence ID" value="NZ_PQSP01000001.1"/>
</dbReference>
<dbReference type="AlphaFoldDB" id="A0A433SFZ9"/>
<accession>A0A433SFZ9</accession>
<organism evidence="1 2">
    <name type="scientific">Saezia sanguinis</name>
    <dbReference type="NCBI Taxonomy" id="1965230"/>
    <lineage>
        <taxon>Bacteria</taxon>
        <taxon>Pseudomonadati</taxon>
        <taxon>Pseudomonadota</taxon>
        <taxon>Betaproteobacteria</taxon>
        <taxon>Burkholderiales</taxon>
        <taxon>Saeziaceae</taxon>
        <taxon>Saezia</taxon>
    </lineage>
</organism>
<comment type="caution">
    <text evidence="1">The sequence shown here is derived from an EMBL/GenBank/DDBJ whole genome shotgun (WGS) entry which is preliminary data.</text>
</comment>
<evidence type="ECO:0000313" key="2">
    <source>
        <dbReference type="Proteomes" id="UP000286947"/>
    </source>
</evidence>
<protein>
    <submittedName>
        <fullName evidence="1">Uncharacterized protein</fullName>
    </submittedName>
</protein>
<name>A0A433SFZ9_9BURK</name>
<reference evidence="1 2" key="1">
    <citation type="submission" date="2018-01" db="EMBL/GenBank/DDBJ databases">
        <title>Saezia sanguinis gen. nov., sp. nov., in the order Burkholderiales isolated from human blood.</title>
        <authorList>
            <person name="Medina-Pascual M.J."/>
            <person name="Valdezate S."/>
            <person name="Monzon S."/>
            <person name="Cuesta I."/>
            <person name="Carrasco G."/>
            <person name="Villalon P."/>
            <person name="Saez-Nieto J.A."/>
        </authorList>
    </citation>
    <scope>NUCLEOTIDE SEQUENCE [LARGE SCALE GENOMIC DNA]</scope>
    <source>
        <strain evidence="1 2">CNM695-12</strain>
    </source>
</reference>
<dbReference type="Proteomes" id="UP000286947">
    <property type="component" value="Unassembled WGS sequence"/>
</dbReference>
<gene>
    <name evidence="1" type="ORF">CUZ56_00133</name>
</gene>
<keyword evidence="2" id="KW-1185">Reference proteome</keyword>
<sequence length="113" mass="12460">MKDPIYYISAVKYEADKKKILYAVVHCLVNANMTGVLKANHLIRLPPGMIVSRDEIVKAILHGQAIATISMNLSNFSFDVENSVYLISTDGAENYVNISNEGSQDDLGNITEL</sequence>